<reference evidence="5 6" key="1">
    <citation type="journal article" date="2019" name="Int. J. Syst. Evol. Microbiol.">
        <title>The Global Catalogue of Microorganisms (GCM) 10K type strain sequencing project: providing services to taxonomists for standard genome sequencing and annotation.</title>
        <authorList>
            <consortium name="The Broad Institute Genomics Platform"/>
            <consortium name="The Broad Institute Genome Sequencing Center for Infectious Disease"/>
            <person name="Wu L."/>
            <person name="Ma J."/>
        </authorList>
    </citation>
    <scope>NUCLEOTIDE SEQUENCE [LARGE SCALE GENOMIC DNA]</scope>
    <source>
        <strain evidence="5 6">JCM 15896</strain>
    </source>
</reference>
<accession>A0ABN1LKF7</accession>
<dbReference type="HAMAP" id="MF_01104">
    <property type="entry name" value="Syd"/>
    <property type="match status" value="1"/>
</dbReference>
<evidence type="ECO:0000313" key="6">
    <source>
        <dbReference type="Proteomes" id="UP001500359"/>
    </source>
</evidence>
<sequence>MDIQSALQRFVSDYVSLYQTEQKPMVIQYDSNWPSPCYQSKAEDNEWVGWQPVLQQQPMSLSDFENALDITMDKQLAAYFSCYWSDNLNAKTARGNLQLLLPWNEQDFERLQQNLIAHVLMKRRLKQKETLFFAVTDEDDFIISVDNESGKVMLEQVGLEPQEELADSLLSFIQQLSPRL</sequence>
<organism evidence="5 6">
    <name type="scientific">Aliiglaciecola litoralis</name>
    <dbReference type="NCBI Taxonomy" id="582857"/>
    <lineage>
        <taxon>Bacteria</taxon>
        <taxon>Pseudomonadati</taxon>
        <taxon>Pseudomonadota</taxon>
        <taxon>Gammaproteobacteria</taxon>
        <taxon>Alteromonadales</taxon>
        <taxon>Alteromonadaceae</taxon>
        <taxon>Aliiglaciecola</taxon>
    </lineage>
</organism>
<evidence type="ECO:0000256" key="4">
    <source>
        <dbReference type="HAMAP-Rule" id="MF_01104"/>
    </source>
</evidence>
<name>A0ABN1LKF7_9ALTE</name>
<keyword evidence="6" id="KW-1185">Reference proteome</keyword>
<evidence type="ECO:0000313" key="5">
    <source>
        <dbReference type="EMBL" id="GAA0856880.1"/>
    </source>
</evidence>
<dbReference type="Proteomes" id="UP001500359">
    <property type="component" value="Unassembled WGS sequence"/>
</dbReference>
<comment type="subcellular location">
    <subcellularLocation>
        <location evidence="4">Cell inner membrane</location>
        <topology evidence="4">Peripheral membrane protein</topology>
        <orientation evidence="4">Cytoplasmic side</orientation>
    </subcellularLocation>
    <text evidence="4">Loosely associated with the cytoplasmic side of the inner membrane, probably via SecY.</text>
</comment>
<dbReference type="Pfam" id="PF07348">
    <property type="entry name" value="Syd"/>
    <property type="match status" value="1"/>
</dbReference>
<comment type="caution">
    <text evidence="5">The sequence shown here is derived from an EMBL/GenBank/DDBJ whole genome shotgun (WGS) entry which is preliminary data.</text>
</comment>
<dbReference type="Gene3D" id="3.40.1580.20">
    <property type="entry name" value="Syd protein"/>
    <property type="match status" value="1"/>
</dbReference>
<protein>
    <recommendedName>
        <fullName evidence="4">Protein Syd</fullName>
    </recommendedName>
</protein>
<proteinExistence type="inferred from homology"/>
<keyword evidence="3 4" id="KW-0472">Membrane</keyword>
<dbReference type="NCBIfam" id="NF003439">
    <property type="entry name" value="PRK04968.1"/>
    <property type="match status" value="1"/>
</dbReference>
<comment type="function">
    <text evidence="4">Interacts with the SecY protein in vivo. May bind preferentially to an uncomplexed state of SecY, thus functioning either as a chelating agent for excess SecY in the cell or as a regulatory factor that negatively controls the translocase function.</text>
</comment>
<keyword evidence="1 4" id="KW-1003">Cell membrane</keyword>
<dbReference type="EMBL" id="BAAAFD010000005">
    <property type="protein sequence ID" value="GAA0856880.1"/>
    <property type="molecule type" value="Genomic_DNA"/>
</dbReference>
<evidence type="ECO:0000256" key="2">
    <source>
        <dbReference type="ARBA" id="ARBA00022519"/>
    </source>
</evidence>
<keyword evidence="2 4" id="KW-0997">Cell inner membrane</keyword>
<dbReference type="InterPro" id="IPR038228">
    <property type="entry name" value="Syd_sf"/>
</dbReference>
<dbReference type="InterPro" id="IPR009948">
    <property type="entry name" value="Syd"/>
</dbReference>
<gene>
    <name evidence="4 5" type="primary">syd</name>
    <name evidence="5" type="ORF">GCM10009114_20460</name>
</gene>
<dbReference type="RefSeq" id="WP_343859537.1">
    <property type="nucleotide sequence ID" value="NZ_BAAAFD010000005.1"/>
</dbReference>
<evidence type="ECO:0000256" key="1">
    <source>
        <dbReference type="ARBA" id="ARBA00022475"/>
    </source>
</evidence>
<comment type="similarity">
    <text evidence="4">Belongs to the Syd family.</text>
</comment>
<evidence type="ECO:0000256" key="3">
    <source>
        <dbReference type="ARBA" id="ARBA00023136"/>
    </source>
</evidence>
<dbReference type="CDD" id="cd16323">
    <property type="entry name" value="Syd"/>
    <property type="match status" value="1"/>
</dbReference>